<dbReference type="AlphaFoldDB" id="A0A0V1HE99"/>
<evidence type="ECO:0000313" key="2">
    <source>
        <dbReference type="EMBL" id="KRZ08527.1"/>
    </source>
</evidence>
<reference evidence="2 3" key="1">
    <citation type="submission" date="2015-01" db="EMBL/GenBank/DDBJ databases">
        <title>Evolution of Trichinella species and genotypes.</title>
        <authorList>
            <person name="Korhonen P.K."/>
            <person name="Edoardo P."/>
            <person name="Giuseppe L.R."/>
            <person name="Gasser R.B."/>
        </authorList>
    </citation>
    <scope>NUCLEOTIDE SEQUENCE [LARGE SCALE GENOMIC DNA]</scope>
    <source>
        <strain evidence="2">ISS1029</strain>
    </source>
</reference>
<proteinExistence type="predicted"/>
<accession>A0A0V1HE99</accession>
<dbReference type="Proteomes" id="UP000055024">
    <property type="component" value="Unassembled WGS sequence"/>
</dbReference>
<feature type="signal peptide" evidence="1">
    <location>
        <begin position="1"/>
        <end position="17"/>
    </location>
</feature>
<evidence type="ECO:0000313" key="3">
    <source>
        <dbReference type="Proteomes" id="UP000055024"/>
    </source>
</evidence>
<name>A0A0V1HE99_9BILA</name>
<evidence type="ECO:0000256" key="1">
    <source>
        <dbReference type="SAM" id="SignalP"/>
    </source>
</evidence>
<keyword evidence="3" id="KW-1185">Reference proteome</keyword>
<dbReference type="EMBL" id="JYDP01000085">
    <property type="protein sequence ID" value="KRZ08527.1"/>
    <property type="molecule type" value="Genomic_DNA"/>
</dbReference>
<sequence>MVLAFFVNVVNVVTVAAASLKKDHTATWSIVDKLSLDCCSQNDLHHQERPQVLCHNCLTSGSMM</sequence>
<organism evidence="2 3">
    <name type="scientific">Trichinella zimbabwensis</name>
    <dbReference type="NCBI Taxonomy" id="268475"/>
    <lineage>
        <taxon>Eukaryota</taxon>
        <taxon>Metazoa</taxon>
        <taxon>Ecdysozoa</taxon>
        <taxon>Nematoda</taxon>
        <taxon>Enoplea</taxon>
        <taxon>Dorylaimia</taxon>
        <taxon>Trichinellida</taxon>
        <taxon>Trichinellidae</taxon>
        <taxon>Trichinella</taxon>
    </lineage>
</organism>
<gene>
    <name evidence="2" type="ORF">T11_11547</name>
</gene>
<feature type="chain" id="PRO_5006879092" evidence="1">
    <location>
        <begin position="18"/>
        <end position="64"/>
    </location>
</feature>
<comment type="caution">
    <text evidence="2">The sequence shown here is derived from an EMBL/GenBank/DDBJ whole genome shotgun (WGS) entry which is preliminary data.</text>
</comment>
<keyword evidence="1" id="KW-0732">Signal</keyword>
<protein>
    <submittedName>
        <fullName evidence="2">Uncharacterized protein</fullName>
    </submittedName>
</protein>